<dbReference type="SMART" id="SM00388">
    <property type="entry name" value="HisKA"/>
    <property type="match status" value="1"/>
</dbReference>
<dbReference type="InterPro" id="IPR003594">
    <property type="entry name" value="HATPase_dom"/>
</dbReference>
<evidence type="ECO:0000256" key="8">
    <source>
        <dbReference type="ARBA" id="ARBA00023012"/>
    </source>
</evidence>
<keyword evidence="4" id="KW-0808">Transferase</keyword>
<comment type="catalytic activity">
    <reaction evidence="1">
        <text>ATP + protein L-histidine = ADP + protein N-phospho-L-histidine.</text>
        <dbReference type="EC" id="2.7.13.3"/>
    </reaction>
</comment>
<feature type="transmembrane region" description="Helical" evidence="11">
    <location>
        <begin position="375"/>
        <end position="396"/>
    </location>
</feature>
<name>A0A4R6QCL2_9BURK</name>
<keyword evidence="11" id="KW-0812">Transmembrane</keyword>
<keyword evidence="8" id="KW-0902">Two-component regulatory system</keyword>
<dbReference type="InterPro" id="IPR036097">
    <property type="entry name" value="HisK_dim/P_sf"/>
</dbReference>
<evidence type="ECO:0000256" key="6">
    <source>
        <dbReference type="ARBA" id="ARBA00022777"/>
    </source>
</evidence>
<sequence length="825" mass="89577">MSPTTQGGHEAARMLASTRRFMWLLAAPLLALLALLMVTQYRQQHDAVVQSLERRGEAHARELSELVQPAVNHVRDLRRLMEQLWARPPDHGPGLRQALQARQHEGRPDGWTLDGADAATRERLGQLLWYQPDGSAPDAQLLRLAQSFVAQARVVHARSPGFVASWLLPADAAMSVAYPWFPSATAISSMGETALYGLAPYRRSGSQERREWALKHPDIASFWTPPYVDDASALLTVSHLAPVMVDGEFRGEILLDFRLSALQALVERWSGEQAQARFWIVDGQGRILADSAQALSKNERKPGGSGIRVMLVSRLPGGLDQAALDRAAARPGRLGGALDADGHWALLLSPAPGTPWQLVQAVPLAALQEAVYPALLPYLALALALLLMFVAAQWLLARRFVSPAREVLLYLRRIAGDVNTDAPQLSPTWMPWVQSIRATFEARLRAEQQLAQQREALRQSEKLGTMGSLLASVAHELNNPLAIVLGRASLLEEKLQGQATHADAQRIREAAERCGRIVRTFLNMARSRPETRQAVPLNDLVRAAVELLAYSLRADGVTVALRLDPDLPDVPADPDRLGQLVMNLIVNAQQALGMRPGDRRLQISSGIDGGGKGLWLRVADNGPGVAEALRESIFTPFFTTKREDVGTGLGLAVSRGVAREHGGDLVLETERPLGGASFLLTLPLSGGGSTAAAQAPVPIPDAGRQRRVLVVDDEPDLAELMRDALELAGFEVAIAESGAVALRMLEELRVDAIVSDLRMPDVDGAALWRRVRAQWPELATRMLFVTGDTLGPGAAEFLREAGCAALEKPFAPADLVTRVLDLTGA</sequence>
<dbReference type="PANTHER" id="PTHR43065">
    <property type="entry name" value="SENSOR HISTIDINE KINASE"/>
    <property type="match status" value="1"/>
</dbReference>
<feature type="domain" description="Response regulatory" evidence="13">
    <location>
        <begin position="707"/>
        <end position="823"/>
    </location>
</feature>
<dbReference type="SUPFAM" id="SSF55874">
    <property type="entry name" value="ATPase domain of HSP90 chaperone/DNA topoisomerase II/histidine kinase"/>
    <property type="match status" value="1"/>
</dbReference>
<evidence type="ECO:0000259" key="13">
    <source>
        <dbReference type="PROSITE" id="PS50110"/>
    </source>
</evidence>
<dbReference type="EC" id="2.7.13.3" evidence="2"/>
<evidence type="ECO:0000259" key="12">
    <source>
        <dbReference type="PROSITE" id="PS50109"/>
    </source>
</evidence>
<evidence type="ECO:0000256" key="1">
    <source>
        <dbReference type="ARBA" id="ARBA00000085"/>
    </source>
</evidence>
<dbReference type="InParanoid" id="A0A4R6QCL2"/>
<dbReference type="PANTHER" id="PTHR43065:SF46">
    <property type="entry name" value="C4-DICARBOXYLATE TRANSPORT SENSOR PROTEIN DCTB"/>
    <property type="match status" value="1"/>
</dbReference>
<dbReference type="PRINTS" id="PR00344">
    <property type="entry name" value="BCTRLSENSOR"/>
</dbReference>
<dbReference type="InterPro" id="IPR004358">
    <property type="entry name" value="Sig_transdc_His_kin-like_C"/>
</dbReference>
<dbReference type="GO" id="GO:0005524">
    <property type="term" value="F:ATP binding"/>
    <property type="evidence" value="ECO:0007669"/>
    <property type="project" value="UniProtKB-KW"/>
</dbReference>
<feature type="domain" description="Histidine kinase" evidence="12">
    <location>
        <begin position="472"/>
        <end position="686"/>
    </location>
</feature>
<dbReference type="Gene3D" id="3.40.50.2300">
    <property type="match status" value="1"/>
</dbReference>
<dbReference type="Pfam" id="PF02518">
    <property type="entry name" value="HATPase_c"/>
    <property type="match status" value="1"/>
</dbReference>
<keyword evidence="6 14" id="KW-0418">Kinase</keyword>
<dbReference type="InterPro" id="IPR003661">
    <property type="entry name" value="HisK_dim/P_dom"/>
</dbReference>
<evidence type="ECO:0000256" key="4">
    <source>
        <dbReference type="ARBA" id="ARBA00022679"/>
    </source>
</evidence>
<dbReference type="InterPro" id="IPR005467">
    <property type="entry name" value="His_kinase_dom"/>
</dbReference>
<protein>
    <recommendedName>
        <fullName evidence="2">histidine kinase</fullName>
        <ecNumber evidence="2">2.7.13.3</ecNumber>
    </recommendedName>
</protein>
<dbReference type="SMART" id="SM00448">
    <property type="entry name" value="REC"/>
    <property type="match status" value="1"/>
</dbReference>
<evidence type="ECO:0000256" key="10">
    <source>
        <dbReference type="SAM" id="MobiDB-lite"/>
    </source>
</evidence>
<evidence type="ECO:0000256" key="2">
    <source>
        <dbReference type="ARBA" id="ARBA00012438"/>
    </source>
</evidence>
<proteinExistence type="predicted"/>
<dbReference type="SUPFAM" id="SSF52172">
    <property type="entry name" value="CheY-like"/>
    <property type="match status" value="1"/>
</dbReference>
<dbReference type="SMART" id="SM00387">
    <property type="entry name" value="HATPase_c"/>
    <property type="match status" value="1"/>
</dbReference>
<dbReference type="CDD" id="cd00082">
    <property type="entry name" value="HisKA"/>
    <property type="match status" value="1"/>
</dbReference>
<dbReference type="InterPro" id="IPR011006">
    <property type="entry name" value="CheY-like_superfamily"/>
</dbReference>
<dbReference type="AlphaFoldDB" id="A0A4R6QCL2"/>
<dbReference type="InterPro" id="IPR036890">
    <property type="entry name" value="HATPase_C_sf"/>
</dbReference>
<dbReference type="Gene3D" id="3.30.450.20">
    <property type="entry name" value="PAS domain"/>
    <property type="match status" value="2"/>
</dbReference>
<keyword evidence="7" id="KW-0067">ATP-binding</keyword>
<reference evidence="14 15" key="1">
    <citation type="submission" date="2019-03" db="EMBL/GenBank/DDBJ databases">
        <title>Genomic Encyclopedia of Type Strains, Phase IV (KMG-IV): sequencing the most valuable type-strain genomes for metagenomic binning, comparative biology and taxonomic classification.</title>
        <authorList>
            <person name="Goeker M."/>
        </authorList>
    </citation>
    <scope>NUCLEOTIDE SEQUENCE [LARGE SCALE GENOMIC DNA]</scope>
    <source>
        <strain evidence="14 15">DSM 16998</strain>
    </source>
</reference>
<organism evidence="14 15">
    <name type="scientific">Roseateles toxinivorans</name>
    <dbReference type="NCBI Taxonomy" id="270368"/>
    <lineage>
        <taxon>Bacteria</taxon>
        <taxon>Pseudomonadati</taxon>
        <taxon>Pseudomonadota</taxon>
        <taxon>Betaproteobacteria</taxon>
        <taxon>Burkholderiales</taxon>
        <taxon>Sphaerotilaceae</taxon>
        <taxon>Roseateles</taxon>
    </lineage>
</organism>
<gene>
    <name evidence="14" type="ORF">DES47_11714</name>
</gene>
<evidence type="ECO:0000256" key="5">
    <source>
        <dbReference type="ARBA" id="ARBA00022741"/>
    </source>
</evidence>
<dbReference type="Pfam" id="PF00512">
    <property type="entry name" value="HisKA"/>
    <property type="match status" value="1"/>
</dbReference>
<dbReference type="PROSITE" id="PS50110">
    <property type="entry name" value="RESPONSE_REGULATORY"/>
    <property type="match status" value="1"/>
</dbReference>
<dbReference type="EMBL" id="SNXS01000017">
    <property type="protein sequence ID" value="TDP59696.1"/>
    <property type="molecule type" value="Genomic_DNA"/>
</dbReference>
<keyword evidence="3 9" id="KW-0597">Phosphoprotein</keyword>
<dbReference type="Proteomes" id="UP000295361">
    <property type="component" value="Unassembled WGS sequence"/>
</dbReference>
<keyword evidence="5" id="KW-0547">Nucleotide-binding</keyword>
<keyword evidence="11" id="KW-1133">Transmembrane helix</keyword>
<dbReference type="OrthoDB" id="224978at2"/>
<dbReference type="Gene3D" id="1.10.287.130">
    <property type="match status" value="1"/>
</dbReference>
<evidence type="ECO:0000313" key="14">
    <source>
        <dbReference type="EMBL" id="TDP59696.1"/>
    </source>
</evidence>
<accession>A0A4R6QCL2</accession>
<keyword evidence="15" id="KW-1185">Reference proteome</keyword>
<dbReference type="Pfam" id="PF00072">
    <property type="entry name" value="Response_reg"/>
    <property type="match status" value="1"/>
</dbReference>
<evidence type="ECO:0000256" key="7">
    <source>
        <dbReference type="ARBA" id="ARBA00022840"/>
    </source>
</evidence>
<dbReference type="Gene3D" id="3.30.565.10">
    <property type="entry name" value="Histidine kinase-like ATPase, C-terminal domain"/>
    <property type="match status" value="1"/>
</dbReference>
<evidence type="ECO:0000256" key="9">
    <source>
        <dbReference type="PROSITE-ProRule" id="PRU00169"/>
    </source>
</evidence>
<dbReference type="InterPro" id="IPR001789">
    <property type="entry name" value="Sig_transdc_resp-reg_receiver"/>
</dbReference>
<evidence type="ECO:0000313" key="15">
    <source>
        <dbReference type="Proteomes" id="UP000295361"/>
    </source>
</evidence>
<evidence type="ECO:0000256" key="11">
    <source>
        <dbReference type="SAM" id="Phobius"/>
    </source>
</evidence>
<keyword evidence="11" id="KW-0472">Membrane</keyword>
<dbReference type="GO" id="GO:0000155">
    <property type="term" value="F:phosphorelay sensor kinase activity"/>
    <property type="evidence" value="ECO:0007669"/>
    <property type="project" value="InterPro"/>
</dbReference>
<comment type="caution">
    <text evidence="14">The sequence shown here is derived from an EMBL/GenBank/DDBJ whole genome shotgun (WGS) entry which is preliminary data.</text>
</comment>
<evidence type="ECO:0000256" key="3">
    <source>
        <dbReference type="ARBA" id="ARBA00022553"/>
    </source>
</evidence>
<dbReference type="SUPFAM" id="SSF47384">
    <property type="entry name" value="Homodimeric domain of signal transducing histidine kinase"/>
    <property type="match status" value="1"/>
</dbReference>
<feature type="transmembrane region" description="Helical" evidence="11">
    <location>
        <begin position="21"/>
        <end position="41"/>
    </location>
</feature>
<dbReference type="RefSeq" id="WP_133703993.1">
    <property type="nucleotide sequence ID" value="NZ_SNXS01000017.1"/>
</dbReference>
<feature type="region of interest" description="Disordered" evidence="10">
    <location>
        <begin position="88"/>
        <end position="112"/>
    </location>
</feature>
<feature type="modified residue" description="4-aspartylphosphate" evidence="9">
    <location>
        <position position="756"/>
    </location>
</feature>
<dbReference type="PROSITE" id="PS50109">
    <property type="entry name" value="HIS_KIN"/>
    <property type="match status" value="1"/>
</dbReference>